<comment type="caution">
    <text evidence="1">The sequence shown here is derived from an EMBL/GenBank/DDBJ whole genome shotgun (WGS) entry which is preliminary data.</text>
</comment>
<evidence type="ECO:0000313" key="1">
    <source>
        <dbReference type="EMBL" id="KAJ8434994.1"/>
    </source>
</evidence>
<evidence type="ECO:0008006" key="3">
    <source>
        <dbReference type="Google" id="ProtNLM"/>
    </source>
</evidence>
<proteinExistence type="predicted"/>
<keyword evidence="2" id="KW-1185">Reference proteome</keyword>
<dbReference type="Proteomes" id="UP001153076">
    <property type="component" value="Unassembled WGS sequence"/>
</dbReference>
<name>A0A9Q1K1W0_9CARY</name>
<gene>
    <name evidence="1" type="ORF">Cgig2_027837</name>
</gene>
<sequence>MEVVGFYSSEVGNEMACFIMESMVADTLLLAGKSLACLLLMTGALLGGTGEPSGLDAIENRFAEIVAIGQAGVCLTDFWTNLGRPSASCCEALKKIDSSCLSALMPLLSPYIGPMLDGLCNAAGGSGAFPFPPFPFQFPGGAGASHPPPPLAH</sequence>
<protein>
    <recommendedName>
        <fullName evidence="3">Prolamin-like domain-containing protein</fullName>
    </recommendedName>
</protein>
<evidence type="ECO:0000313" key="2">
    <source>
        <dbReference type="Proteomes" id="UP001153076"/>
    </source>
</evidence>
<reference evidence="1" key="1">
    <citation type="submission" date="2022-04" db="EMBL/GenBank/DDBJ databases">
        <title>Carnegiea gigantea Genome sequencing and assembly v2.</title>
        <authorList>
            <person name="Copetti D."/>
            <person name="Sanderson M.J."/>
            <person name="Burquez A."/>
            <person name="Wojciechowski M.F."/>
        </authorList>
    </citation>
    <scope>NUCLEOTIDE SEQUENCE</scope>
    <source>
        <strain evidence="1">SGP5-SGP5p</strain>
        <tissue evidence="1">Aerial part</tissue>
    </source>
</reference>
<dbReference type="AlphaFoldDB" id="A0A9Q1K1W0"/>
<accession>A0A9Q1K1W0</accession>
<organism evidence="1 2">
    <name type="scientific">Carnegiea gigantea</name>
    <dbReference type="NCBI Taxonomy" id="171969"/>
    <lineage>
        <taxon>Eukaryota</taxon>
        <taxon>Viridiplantae</taxon>
        <taxon>Streptophyta</taxon>
        <taxon>Embryophyta</taxon>
        <taxon>Tracheophyta</taxon>
        <taxon>Spermatophyta</taxon>
        <taxon>Magnoliopsida</taxon>
        <taxon>eudicotyledons</taxon>
        <taxon>Gunneridae</taxon>
        <taxon>Pentapetalae</taxon>
        <taxon>Caryophyllales</taxon>
        <taxon>Cactineae</taxon>
        <taxon>Cactaceae</taxon>
        <taxon>Cactoideae</taxon>
        <taxon>Echinocereeae</taxon>
        <taxon>Carnegiea</taxon>
    </lineage>
</organism>
<dbReference type="EMBL" id="JAKOGI010000441">
    <property type="protein sequence ID" value="KAJ8434994.1"/>
    <property type="molecule type" value="Genomic_DNA"/>
</dbReference>